<protein>
    <submittedName>
        <fullName evidence="2">Uncharacterized protein</fullName>
    </submittedName>
</protein>
<evidence type="ECO:0000313" key="2">
    <source>
        <dbReference type="EMBL" id="KKW27581.1"/>
    </source>
</evidence>
<sequence>MNTSKIGMITGGILIGCAVLTDSIDGLLGLGMFGFIVDIPAALFFGICFSHNNLSMLHPDRALKFLGTIVVEATPASIVPMWTYAVTSTVLHEWRTPIDEGV</sequence>
<keyword evidence="1" id="KW-0472">Membrane</keyword>
<name>A0A0G1X929_9BACT</name>
<accession>A0A0G1X929</accession>
<comment type="caution">
    <text evidence="2">The sequence shown here is derived from an EMBL/GenBank/DDBJ whole genome shotgun (WGS) entry which is preliminary data.</text>
</comment>
<keyword evidence="1" id="KW-0812">Transmembrane</keyword>
<reference evidence="2 3" key="1">
    <citation type="journal article" date="2015" name="Nature">
        <title>rRNA introns, odd ribosomes, and small enigmatic genomes across a large radiation of phyla.</title>
        <authorList>
            <person name="Brown C.T."/>
            <person name="Hug L.A."/>
            <person name="Thomas B.C."/>
            <person name="Sharon I."/>
            <person name="Castelle C.J."/>
            <person name="Singh A."/>
            <person name="Wilkins M.J."/>
            <person name="Williams K.H."/>
            <person name="Banfield J.F."/>
        </authorList>
    </citation>
    <scope>NUCLEOTIDE SEQUENCE [LARGE SCALE GENOMIC DNA]</scope>
</reference>
<feature type="transmembrane region" description="Helical" evidence="1">
    <location>
        <begin position="30"/>
        <end position="50"/>
    </location>
</feature>
<dbReference type="Proteomes" id="UP000034185">
    <property type="component" value="Unassembled WGS sequence"/>
</dbReference>
<dbReference type="EMBL" id="LCRA01000011">
    <property type="protein sequence ID" value="KKW27581.1"/>
    <property type="molecule type" value="Genomic_DNA"/>
</dbReference>
<feature type="transmembrane region" description="Helical" evidence="1">
    <location>
        <begin position="7"/>
        <end position="24"/>
    </location>
</feature>
<proteinExistence type="predicted"/>
<evidence type="ECO:0000313" key="3">
    <source>
        <dbReference type="Proteomes" id="UP000034185"/>
    </source>
</evidence>
<feature type="transmembrane region" description="Helical" evidence="1">
    <location>
        <begin position="62"/>
        <end position="85"/>
    </location>
</feature>
<dbReference type="PROSITE" id="PS51257">
    <property type="entry name" value="PROKAR_LIPOPROTEIN"/>
    <property type="match status" value="1"/>
</dbReference>
<keyword evidence="1" id="KW-1133">Transmembrane helix</keyword>
<organism evidence="2 3">
    <name type="scientific">Candidatus Kaiserbacteria bacterium GW2011_GWB1_52_6</name>
    <dbReference type="NCBI Taxonomy" id="1618674"/>
    <lineage>
        <taxon>Bacteria</taxon>
        <taxon>Candidatus Kaiseribacteriota</taxon>
    </lineage>
</organism>
<dbReference type="AlphaFoldDB" id="A0A0G1X929"/>
<evidence type="ECO:0000256" key="1">
    <source>
        <dbReference type="SAM" id="Phobius"/>
    </source>
</evidence>
<gene>
    <name evidence="2" type="ORF">UY70_C0011G0015</name>
</gene>